<organism evidence="2 3">
    <name type="scientific">Gimesia maris</name>
    <dbReference type="NCBI Taxonomy" id="122"/>
    <lineage>
        <taxon>Bacteria</taxon>
        <taxon>Pseudomonadati</taxon>
        <taxon>Planctomycetota</taxon>
        <taxon>Planctomycetia</taxon>
        <taxon>Planctomycetales</taxon>
        <taxon>Planctomycetaceae</taxon>
        <taxon>Gimesia</taxon>
    </lineage>
</organism>
<dbReference type="Proteomes" id="UP000322887">
    <property type="component" value="Chromosome"/>
</dbReference>
<evidence type="ECO:0000256" key="1">
    <source>
        <dbReference type="SAM" id="Phobius"/>
    </source>
</evidence>
<keyword evidence="1" id="KW-0812">Transmembrane</keyword>
<gene>
    <name evidence="2" type="ORF">GmarT_47820</name>
</gene>
<accession>A0ABX5YTD2</accession>
<dbReference type="GeneID" id="98649237"/>
<proteinExistence type="predicted"/>
<feature type="transmembrane region" description="Helical" evidence="1">
    <location>
        <begin position="191"/>
        <end position="211"/>
    </location>
</feature>
<name>A0ABX5YTD2_9PLAN</name>
<keyword evidence="1" id="KW-1133">Transmembrane helix</keyword>
<sequence length="272" mass="31748">MQETRYTEKQILAGIFECWCDAMGYDEDEMEMDPPFSAETRIDLHMKAHNDWADTDLADIFYRLERHFKFQSTLEEWTEELGIANVPSVEVWENEIAPQFTFGALARFIQKRAVNTVSFEPVMVINKECRSAGVFYGIEQISKQLVSAKYQVTPSTKILDAFRGYQLNSFWSELSWRSETRLPRLTRRWDFLTNWGYMIAFWVLLIAFPAVVFTENFYILLGAVLYVITIWLTDSVFTHYSDPLPADLQTFRDLAVWIAEHDSEAVHQSVEG</sequence>
<reference evidence="2 3" key="1">
    <citation type="submission" date="2019-08" db="EMBL/GenBank/DDBJ databases">
        <title>Deep-cultivation of Planctomycetes and their phenomic and genomic characterization uncovers novel biology.</title>
        <authorList>
            <person name="Wiegand S."/>
            <person name="Jogler M."/>
            <person name="Boedeker C."/>
            <person name="Pinto D."/>
            <person name="Vollmers J."/>
            <person name="Rivas-Marin E."/>
            <person name="Kohn T."/>
            <person name="Peeters S.H."/>
            <person name="Heuer A."/>
            <person name="Rast P."/>
            <person name="Oberbeckmann S."/>
            <person name="Bunk B."/>
            <person name="Jeske O."/>
            <person name="Meyerdierks A."/>
            <person name="Storesund J.E."/>
            <person name="Kallscheuer N."/>
            <person name="Luecker S."/>
            <person name="Lage O.M."/>
            <person name="Pohl T."/>
            <person name="Merkel B.J."/>
            <person name="Hornburger P."/>
            <person name="Mueller R.-W."/>
            <person name="Bruemmer F."/>
            <person name="Labrenz M."/>
            <person name="Spormann A.M."/>
            <person name="Op den Camp H."/>
            <person name="Overmann J."/>
            <person name="Amann R."/>
            <person name="Jetten M.S.M."/>
            <person name="Mascher T."/>
            <person name="Medema M.H."/>
            <person name="Devos D.P."/>
            <person name="Kaster A.-K."/>
            <person name="Ovreas L."/>
            <person name="Rohde M."/>
            <person name="Galperin M.Y."/>
            <person name="Jogler C."/>
        </authorList>
    </citation>
    <scope>NUCLEOTIDE SEQUENCE [LARGE SCALE GENOMIC DNA]</scope>
    <source>
        <strain evidence="2 3">DSM 8797</strain>
    </source>
</reference>
<feature type="transmembrane region" description="Helical" evidence="1">
    <location>
        <begin position="217"/>
        <end position="237"/>
    </location>
</feature>
<dbReference type="RefSeq" id="WP_002648796.1">
    <property type="nucleotide sequence ID" value="NZ_CP036353.1"/>
</dbReference>
<evidence type="ECO:0000313" key="3">
    <source>
        <dbReference type="Proteomes" id="UP000322887"/>
    </source>
</evidence>
<evidence type="ECO:0000313" key="2">
    <source>
        <dbReference type="EMBL" id="QEG18888.1"/>
    </source>
</evidence>
<keyword evidence="1" id="KW-0472">Membrane</keyword>
<keyword evidence="3" id="KW-1185">Reference proteome</keyword>
<protein>
    <submittedName>
        <fullName evidence="2">Uncharacterized protein</fullName>
    </submittedName>
</protein>
<dbReference type="EMBL" id="CP042910">
    <property type="protein sequence ID" value="QEG18888.1"/>
    <property type="molecule type" value="Genomic_DNA"/>
</dbReference>